<sequence>MNKVEEELLAAVRAINTSMLASDGHTTISIKLENGNILAVVGKKDPFVTEEDLLEIEPSGEVLRGNPEEEILVHLDIYRHWDNVKALIHSYPISLVNLALGRVPMAENVEPGMLFQDLQIIAAPPLDRKQLIEQIKDIFDVGVALVTTDFGLLLAGESLWEVFFRLQQLEELAERITFKSIVGH</sequence>
<keyword evidence="1" id="KW-0479">Metal-binding</keyword>
<protein>
    <submittedName>
        <fullName evidence="4">Putative aldolase class 2 protein YgbL</fullName>
    </submittedName>
</protein>
<organism evidence="4 5">
    <name type="scientific">Coprothermobacter proteolyticus (strain ATCC 35245 / DSM 5265 / OCM 4 / BT)</name>
    <dbReference type="NCBI Taxonomy" id="309798"/>
    <lineage>
        <taxon>Bacteria</taxon>
        <taxon>Pseudomonadati</taxon>
        <taxon>Coprothermobacterota</taxon>
        <taxon>Coprothermobacteria</taxon>
        <taxon>Coprothermobacterales</taxon>
        <taxon>Coprothermobacteraceae</taxon>
        <taxon>Coprothermobacter</taxon>
    </lineage>
</organism>
<gene>
    <name evidence="4" type="ordered locus">COPRO5265_0374</name>
</gene>
<evidence type="ECO:0000256" key="1">
    <source>
        <dbReference type="ARBA" id="ARBA00022723"/>
    </source>
</evidence>
<dbReference type="InterPro" id="IPR001303">
    <property type="entry name" value="Aldolase_II/adducin_N"/>
</dbReference>
<evidence type="ECO:0000313" key="5">
    <source>
        <dbReference type="Proteomes" id="UP000001732"/>
    </source>
</evidence>
<dbReference type="STRING" id="309798.COPRO5265_0374"/>
<dbReference type="OrthoDB" id="9794581at2"/>
<dbReference type="SUPFAM" id="SSF53639">
    <property type="entry name" value="AraD/HMP-PK domain-like"/>
    <property type="match status" value="1"/>
</dbReference>
<dbReference type="GO" id="GO:0046872">
    <property type="term" value="F:metal ion binding"/>
    <property type="evidence" value="ECO:0007669"/>
    <property type="project" value="UniProtKB-KW"/>
</dbReference>
<evidence type="ECO:0000256" key="2">
    <source>
        <dbReference type="ARBA" id="ARBA00023239"/>
    </source>
</evidence>
<proteinExistence type="predicted"/>
<dbReference type="EMBL" id="CP001145">
    <property type="protein sequence ID" value="ACI17639.1"/>
    <property type="molecule type" value="Genomic_DNA"/>
</dbReference>
<reference evidence="4 5" key="2">
    <citation type="journal article" date="2014" name="Genome Announc.">
        <title>Complete Genome Sequence of Coprothermobacter proteolyticus DSM 5265.</title>
        <authorList>
            <person name="Alexiev A."/>
            <person name="Coil D.A."/>
            <person name="Badger J.H."/>
            <person name="Enticknap J."/>
            <person name="Ward N."/>
            <person name="Robb F.T."/>
            <person name="Eisen J.A."/>
        </authorList>
    </citation>
    <scope>NUCLEOTIDE SEQUENCE [LARGE SCALE GENOMIC DNA]</scope>
    <source>
        <strain evidence="5">ATCC 35245 / DSM 5265 / OCM 4 / BT</strain>
    </source>
</reference>
<dbReference type="InterPro" id="IPR050197">
    <property type="entry name" value="Aldolase_class_II_sugar_metab"/>
</dbReference>
<keyword evidence="2" id="KW-0456">Lyase</keyword>
<dbReference type="PANTHER" id="PTHR22789">
    <property type="entry name" value="FUCULOSE PHOSPHATE ALDOLASE"/>
    <property type="match status" value="1"/>
</dbReference>
<dbReference type="GO" id="GO:0019323">
    <property type="term" value="P:pentose catabolic process"/>
    <property type="evidence" value="ECO:0007669"/>
    <property type="project" value="TreeGrafter"/>
</dbReference>
<dbReference type="PANTHER" id="PTHR22789:SF0">
    <property type="entry name" value="3-OXO-TETRONATE 4-PHOSPHATE DECARBOXYLASE-RELATED"/>
    <property type="match status" value="1"/>
</dbReference>
<accession>B5Y7J3</accession>
<feature type="domain" description="Class II aldolase/adducin N-terminal" evidence="3">
    <location>
        <begin position="6"/>
        <end position="177"/>
    </location>
</feature>
<dbReference type="Pfam" id="PF00596">
    <property type="entry name" value="Aldolase_II"/>
    <property type="match status" value="1"/>
</dbReference>
<dbReference type="HOGENOM" id="CLU_1465856_0_0_9"/>
<dbReference type="InterPro" id="IPR036409">
    <property type="entry name" value="Aldolase_II/adducin_N_sf"/>
</dbReference>
<dbReference type="RefSeq" id="WP_012544291.1">
    <property type="nucleotide sequence ID" value="NC_011295.1"/>
</dbReference>
<dbReference type="AlphaFoldDB" id="B5Y7J3"/>
<dbReference type="Proteomes" id="UP000001732">
    <property type="component" value="Chromosome"/>
</dbReference>
<dbReference type="GO" id="GO:0005829">
    <property type="term" value="C:cytosol"/>
    <property type="evidence" value="ECO:0007669"/>
    <property type="project" value="TreeGrafter"/>
</dbReference>
<dbReference type="SMART" id="SM01007">
    <property type="entry name" value="Aldolase_II"/>
    <property type="match status" value="1"/>
</dbReference>
<keyword evidence="5" id="KW-1185">Reference proteome</keyword>
<evidence type="ECO:0000313" key="4">
    <source>
        <dbReference type="EMBL" id="ACI17639.1"/>
    </source>
</evidence>
<dbReference type="Gene3D" id="3.40.225.10">
    <property type="entry name" value="Class II aldolase/adducin N-terminal domain"/>
    <property type="match status" value="1"/>
</dbReference>
<evidence type="ECO:0000259" key="3">
    <source>
        <dbReference type="SMART" id="SM01007"/>
    </source>
</evidence>
<dbReference type="eggNOG" id="COG0235">
    <property type="taxonomic scope" value="Bacteria"/>
</dbReference>
<reference evidence="5" key="1">
    <citation type="submission" date="2008-08" db="EMBL/GenBank/DDBJ databases">
        <title>The complete genome sequence of Coprothermobacter proteolyticus strain ATCC 5245 / DSM 5265 / BT.</title>
        <authorList>
            <person name="Dodson R.J."/>
            <person name="Durkin A.S."/>
            <person name="Wu M."/>
            <person name="Eisen J."/>
            <person name="Sutton G."/>
        </authorList>
    </citation>
    <scope>NUCLEOTIDE SEQUENCE [LARGE SCALE GENOMIC DNA]</scope>
    <source>
        <strain evidence="5">ATCC 35245 / DSM 5265 / OCM 4 / BT</strain>
    </source>
</reference>
<dbReference type="GO" id="GO:0016832">
    <property type="term" value="F:aldehyde-lyase activity"/>
    <property type="evidence" value="ECO:0007669"/>
    <property type="project" value="TreeGrafter"/>
</dbReference>
<dbReference type="KEGG" id="cpo:COPRO5265_0374"/>
<name>B5Y7J3_COPPD</name>